<organism evidence="1">
    <name type="scientific">Arundo donax</name>
    <name type="common">Giant reed</name>
    <name type="synonym">Donax arundinaceus</name>
    <dbReference type="NCBI Taxonomy" id="35708"/>
    <lineage>
        <taxon>Eukaryota</taxon>
        <taxon>Viridiplantae</taxon>
        <taxon>Streptophyta</taxon>
        <taxon>Embryophyta</taxon>
        <taxon>Tracheophyta</taxon>
        <taxon>Spermatophyta</taxon>
        <taxon>Magnoliopsida</taxon>
        <taxon>Liliopsida</taxon>
        <taxon>Poales</taxon>
        <taxon>Poaceae</taxon>
        <taxon>PACMAD clade</taxon>
        <taxon>Arundinoideae</taxon>
        <taxon>Arundineae</taxon>
        <taxon>Arundo</taxon>
    </lineage>
</organism>
<protein>
    <submittedName>
        <fullName evidence="1">Uncharacterized protein</fullName>
    </submittedName>
</protein>
<reference evidence="1" key="2">
    <citation type="journal article" date="2015" name="Data Brief">
        <title>Shoot transcriptome of the giant reed, Arundo donax.</title>
        <authorList>
            <person name="Barrero R.A."/>
            <person name="Guerrero F.D."/>
            <person name="Moolhuijzen P."/>
            <person name="Goolsby J.A."/>
            <person name="Tidwell J."/>
            <person name="Bellgard S.E."/>
            <person name="Bellgard M.I."/>
        </authorList>
    </citation>
    <scope>NUCLEOTIDE SEQUENCE</scope>
    <source>
        <tissue evidence="1">Shoot tissue taken approximately 20 cm above the soil surface</tissue>
    </source>
</reference>
<dbReference type="EMBL" id="GBRH01267819">
    <property type="protein sequence ID" value="JAD30076.1"/>
    <property type="molecule type" value="Transcribed_RNA"/>
</dbReference>
<accession>A0A0A8YU29</accession>
<evidence type="ECO:0000313" key="1">
    <source>
        <dbReference type="EMBL" id="JAD30076.1"/>
    </source>
</evidence>
<dbReference type="AlphaFoldDB" id="A0A0A8YU29"/>
<proteinExistence type="predicted"/>
<name>A0A0A8YU29_ARUDO</name>
<reference evidence="1" key="1">
    <citation type="submission" date="2014-09" db="EMBL/GenBank/DDBJ databases">
        <authorList>
            <person name="Magalhaes I.L.F."/>
            <person name="Oliveira U."/>
            <person name="Santos F.R."/>
            <person name="Vidigal T.H.D.A."/>
            <person name="Brescovit A.D."/>
            <person name="Santos A.J."/>
        </authorList>
    </citation>
    <scope>NUCLEOTIDE SEQUENCE</scope>
    <source>
        <tissue evidence="1">Shoot tissue taken approximately 20 cm above the soil surface</tissue>
    </source>
</reference>
<sequence length="39" mass="4741">MFSLLLNPKLTTVFKAVLHFWEFFLRFTREPSVHFTPNK</sequence>